<evidence type="ECO:0000256" key="1">
    <source>
        <dbReference type="ARBA" id="ARBA00001946"/>
    </source>
</evidence>
<dbReference type="GO" id="GO:0046872">
    <property type="term" value="F:metal ion binding"/>
    <property type="evidence" value="ECO:0007669"/>
    <property type="project" value="UniProtKB-KW"/>
</dbReference>
<organism evidence="7 8">
    <name type="scientific">Suillus fuscotomentosus</name>
    <dbReference type="NCBI Taxonomy" id="1912939"/>
    <lineage>
        <taxon>Eukaryota</taxon>
        <taxon>Fungi</taxon>
        <taxon>Dikarya</taxon>
        <taxon>Basidiomycota</taxon>
        <taxon>Agaricomycotina</taxon>
        <taxon>Agaricomycetes</taxon>
        <taxon>Agaricomycetidae</taxon>
        <taxon>Boletales</taxon>
        <taxon>Suillineae</taxon>
        <taxon>Suillaceae</taxon>
        <taxon>Suillus</taxon>
    </lineage>
</organism>
<sequence>MEAHPKIFYLPDTMANWPWPRIINPHYEAVKIEAEAWFRSFKAVDPDTLKEFNKCDPALVVALCYPTVSKEHLQVTCEMMNMTAIIEDTTDKSTAAGTRGIVDIILDALHNLHKIRPKGEHIIGEMMQQSSARMVQTMSMSCYSRFVDGLTTYLRAVAVEAVDCEQRCCVGIDDNFKYRRETSGILPWLGLCAVEIDLPDEVFYHPAIVDMVEFAADLITVDNDMLLYNKEQASGIDHNSLITAVMLELGLDIGSAMGWAAAYHTKLKERFTNGFANIPSWGPSTDILVKEYLNGLGNWVRGHYCWSIEIERYFGTLAMAAEIQQTRLVPLSSSVQWKATGEGSHQLPPQSVTGSLLSFIMSFVYNK</sequence>
<keyword evidence="5 6" id="KW-0456">Lyase</keyword>
<comment type="similarity">
    <text evidence="2 6">Belongs to the terpene synthase family.</text>
</comment>
<keyword evidence="3 6" id="KW-0479">Metal-binding</keyword>
<dbReference type="RefSeq" id="XP_041216197.1">
    <property type="nucleotide sequence ID" value="XM_041376360.1"/>
</dbReference>
<accession>A0AAD4HC24</accession>
<dbReference type="PANTHER" id="PTHR35201">
    <property type="entry name" value="TERPENE SYNTHASE"/>
    <property type="match status" value="1"/>
</dbReference>
<name>A0AAD4HC24_9AGAM</name>
<keyword evidence="8" id="KW-1185">Reference proteome</keyword>
<dbReference type="PANTHER" id="PTHR35201:SF4">
    <property type="entry name" value="BETA-PINACENE SYNTHASE-RELATED"/>
    <property type="match status" value="1"/>
</dbReference>
<dbReference type="Gene3D" id="1.10.600.10">
    <property type="entry name" value="Farnesyl Diphosphate Synthase"/>
    <property type="match status" value="1"/>
</dbReference>
<dbReference type="Proteomes" id="UP001195769">
    <property type="component" value="Unassembled WGS sequence"/>
</dbReference>
<protein>
    <recommendedName>
        <fullName evidence="6">Terpene synthase</fullName>
        <ecNumber evidence="6">4.2.3.-</ecNumber>
    </recommendedName>
</protein>
<keyword evidence="4 6" id="KW-0460">Magnesium</keyword>
<dbReference type="SUPFAM" id="SSF48576">
    <property type="entry name" value="Terpenoid synthases"/>
    <property type="match status" value="1"/>
</dbReference>
<evidence type="ECO:0000313" key="8">
    <source>
        <dbReference type="Proteomes" id="UP001195769"/>
    </source>
</evidence>
<evidence type="ECO:0000256" key="2">
    <source>
        <dbReference type="ARBA" id="ARBA00006333"/>
    </source>
</evidence>
<dbReference type="Pfam" id="PF19086">
    <property type="entry name" value="Terpene_syn_C_2"/>
    <property type="match status" value="1"/>
</dbReference>
<dbReference type="InterPro" id="IPR034686">
    <property type="entry name" value="Terpene_cyclase-like_2"/>
</dbReference>
<dbReference type="InterPro" id="IPR008949">
    <property type="entry name" value="Isoprenoid_synthase_dom_sf"/>
</dbReference>
<comment type="cofactor">
    <cofactor evidence="1 6">
        <name>Mg(2+)</name>
        <dbReference type="ChEBI" id="CHEBI:18420"/>
    </cofactor>
</comment>
<reference evidence="7" key="1">
    <citation type="journal article" date="2020" name="New Phytol.">
        <title>Comparative genomics reveals dynamic genome evolution in host specialist ectomycorrhizal fungi.</title>
        <authorList>
            <person name="Lofgren L.A."/>
            <person name="Nguyen N.H."/>
            <person name="Vilgalys R."/>
            <person name="Ruytinx J."/>
            <person name="Liao H.L."/>
            <person name="Branco S."/>
            <person name="Kuo A."/>
            <person name="LaButti K."/>
            <person name="Lipzen A."/>
            <person name="Andreopoulos W."/>
            <person name="Pangilinan J."/>
            <person name="Riley R."/>
            <person name="Hundley H."/>
            <person name="Na H."/>
            <person name="Barry K."/>
            <person name="Grigoriev I.V."/>
            <person name="Stajich J.E."/>
            <person name="Kennedy P.G."/>
        </authorList>
    </citation>
    <scope>NUCLEOTIDE SEQUENCE</scope>
    <source>
        <strain evidence="7">FC203</strain>
    </source>
</reference>
<evidence type="ECO:0000256" key="5">
    <source>
        <dbReference type="ARBA" id="ARBA00023239"/>
    </source>
</evidence>
<dbReference type="GO" id="GO:0008299">
    <property type="term" value="P:isoprenoid biosynthetic process"/>
    <property type="evidence" value="ECO:0007669"/>
    <property type="project" value="UniProtKB-ARBA"/>
</dbReference>
<dbReference type="EMBL" id="JABBWK010000476">
    <property type="protein sequence ID" value="KAG1883875.1"/>
    <property type="molecule type" value="Genomic_DNA"/>
</dbReference>
<evidence type="ECO:0000256" key="4">
    <source>
        <dbReference type="ARBA" id="ARBA00022842"/>
    </source>
</evidence>
<dbReference type="AlphaFoldDB" id="A0AAD4HC24"/>
<dbReference type="EC" id="4.2.3.-" evidence="6"/>
<gene>
    <name evidence="7" type="ORF">F5891DRAFT_971836</name>
</gene>
<dbReference type="GeneID" id="64670658"/>
<evidence type="ECO:0000256" key="6">
    <source>
        <dbReference type="RuleBase" id="RU366034"/>
    </source>
</evidence>
<proteinExistence type="inferred from homology"/>
<evidence type="ECO:0000256" key="3">
    <source>
        <dbReference type="ARBA" id="ARBA00022723"/>
    </source>
</evidence>
<comment type="caution">
    <text evidence="7">The sequence shown here is derived from an EMBL/GenBank/DDBJ whole genome shotgun (WGS) entry which is preliminary data.</text>
</comment>
<dbReference type="GO" id="GO:0010333">
    <property type="term" value="F:terpene synthase activity"/>
    <property type="evidence" value="ECO:0007669"/>
    <property type="project" value="InterPro"/>
</dbReference>
<evidence type="ECO:0000313" key="7">
    <source>
        <dbReference type="EMBL" id="KAG1883875.1"/>
    </source>
</evidence>